<dbReference type="Pfam" id="PF00498">
    <property type="entry name" value="FHA"/>
    <property type="match status" value="1"/>
</dbReference>
<keyword evidence="3" id="KW-0812">Transmembrane</keyword>
<dbReference type="InterPro" id="IPR008984">
    <property type="entry name" value="SMAD_FHA_dom_sf"/>
</dbReference>
<sequence>MSIRRQSPTIPEEAIPVAPISTDTTATAATTISSSKRPSLSRNRASSSSMNSISSISSLNSLLTSPSTTTAAATTAGSSTAVLSNGASTSTSSTTSSSSSSSSSAFVPSSSNTSTYYPSFPYRNKSRRAPSHPILVLEPVNSGFALKSFELPDQTRIKIGRQTGVSTAPSPSNGYFDSKVLSRVHAEVWSDSGKVYIRDLKSSNGTFLNGRRLSAESVESEPFILNQNDNLEFGIDIMDEGGSLLHEKVACRIYISRMSYPTPGGSPQDSHAKLKTGSPPGSGSSYKTTPTTTSATAGQSANIDLIISRLQGELTRSQEANANLGILKQGLGDLEKSIVVSTKEDGSIPSPKSPEATPVQDTAAAANYQKQLEEHTQAHKEELAKLNKSLEETQAELDAYIQKTQLLEPLVAEDEILRRDIAQSIAELSKVRLERDMAKDSMNELINEHQQALEAMRKEQEINFAALETAHKDTMDRLVREAAQAQETLTAKFQEDLALALKAATPAPAPAPVEPEPVVAHVPVVDTSALEKELALQETVAKQTKQIQELQVEKTAVSLALTEAKNEIVKIAKELKEIQERASREREELASLTPTLASSAAHSHHQNGHAATTTITTVTTASSAKTSEGNVSKYEFAWARFMFPVDRNGQHLKQPSTVLMSGSVMLVGLGAYVFLRKSS</sequence>
<organism evidence="5 6">
    <name type="scientific">Linnemannia hyalina</name>
    <dbReference type="NCBI Taxonomy" id="64524"/>
    <lineage>
        <taxon>Eukaryota</taxon>
        <taxon>Fungi</taxon>
        <taxon>Fungi incertae sedis</taxon>
        <taxon>Mucoromycota</taxon>
        <taxon>Mortierellomycotina</taxon>
        <taxon>Mortierellomycetes</taxon>
        <taxon>Mortierellales</taxon>
        <taxon>Mortierellaceae</taxon>
        <taxon>Linnemannia</taxon>
    </lineage>
</organism>
<evidence type="ECO:0000256" key="2">
    <source>
        <dbReference type="SAM" id="MobiDB-lite"/>
    </source>
</evidence>
<dbReference type="GO" id="GO:0005737">
    <property type="term" value="C:cytoplasm"/>
    <property type="evidence" value="ECO:0007669"/>
    <property type="project" value="TreeGrafter"/>
</dbReference>
<gene>
    <name evidence="5" type="ORF">KI688_004842</name>
</gene>
<evidence type="ECO:0000313" key="5">
    <source>
        <dbReference type="EMBL" id="KAG9063238.1"/>
    </source>
</evidence>
<feature type="coiled-coil region" evidence="1">
    <location>
        <begin position="428"/>
        <end position="495"/>
    </location>
</feature>
<dbReference type="EMBL" id="JAHRHY010000017">
    <property type="protein sequence ID" value="KAG9063238.1"/>
    <property type="molecule type" value="Genomic_DNA"/>
</dbReference>
<accession>A0A9P7XN93</accession>
<dbReference type="AlphaFoldDB" id="A0A9P7XN93"/>
<feature type="coiled-coil region" evidence="1">
    <location>
        <begin position="365"/>
        <end position="403"/>
    </location>
</feature>
<dbReference type="SMART" id="SM00240">
    <property type="entry name" value="FHA"/>
    <property type="match status" value="1"/>
</dbReference>
<comment type="caution">
    <text evidence="5">The sequence shown here is derived from an EMBL/GenBank/DDBJ whole genome shotgun (WGS) entry which is preliminary data.</text>
</comment>
<keyword evidence="1" id="KW-0175">Coiled coil</keyword>
<keyword evidence="3" id="KW-1133">Transmembrane helix</keyword>
<keyword evidence="6" id="KW-1185">Reference proteome</keyword>
<dbReference type="InterPro" id="IPR000253">
    <property type="entry name" value="FHA_dom"/>
</dbReference>
<dbReference type="Proteomes" id="UP000707451">
    <property type="component" value="Unassembled WGS sequence"/>
</dbReference>
<dbReference type="PANTHER" id="PTHR15715">
    <property type="entry name" value="CENTROSOMAL PROTEIN OF 170 KDA"/>
    <property type="match status" value="1"/>
</dbReference>
<dbReference type="OrthoDB" id="687730at2759"/>
<feature type="region of interest" description="Disordered" evidence="2">
    <location>
        <begin position="1"/>
        <end position="52"/>
    </location>
</feature>
<reference evidence="5" key="1">
    <citation type="submission" date="2021-06" db="EMBL/GenBank/DDBJ databases">
        <title>Genome Sequence of Mortierella hyaline Strain SCG-10, a Cold-Adapted, Nitrate-Reducing Fungus Isolated from Soil in Minnesota, USA.</title>
        <authorList>
            <person name="Aldossari N."/>
        </authorList>
    </citation>
    <scope>NUCLEOTIDE SEQUENCE</scope>
    <source>
        <strain evidence="5">SCG-10</strain>
    </source>
</reference>
<evidence type="ECO:0000313" key="6">
    <source>
        <dbReference type="Proteomes" id="UP000707451"/>
    </source>
</evidence>
<feature type="region of interest" description="Disordered" evidence="2">
    <location>
        <begin position="262"/>
        <end position="295"/>
    </location>
</feature>
<feature type="domain" description="FHA" evidence="4">
    <location>
        <begin position="157"/>
        <end position="213"/>
    </location>
</feature>
<dbReference type="PROSITE" id="PS50006">
    <property type="entry name" value="FHA_DOMAIN"/>
    <property type="match status" value="1"/>
</dbReference>
<name>A0A9P7XN93_9FUNG</name>
<keyword evidence="3" id="KW-0472">Membrane</keyword>
<proteinExistence type="predicted"/>
<feature type="region of interest" description="Disordered" evidence="2">
    <location>
        <begin position="74"/>
        <end position="113"/>
    </location>
</feature>
<dbReference type="SUPFAM" id="SSF49879">
    <property type="entry name" value="SMAD/FHA domain"/>
    <property type="match status" value="1"/>
</dbReference>
<dbReference type="InterPro" id="IPR051176">
    <property type="entry name" value="Cent_Immune-Sig_Mod"/>
</dbReference>
<evidence type="ECO:0000256" key="3">
    <source>
        <dbReference type="SAM" id="Phobius"/>
    </source>
</evidence>
<feature type="coiled-coil region" evidence="1">
    <location>
        <begin position="533"/>
        <end position="592"/>
    </location>
</feature>
<dbReference type="Gene3D" id="2.60.200.20">
    <property type="match status" value="1"/>
</dbReference>
<evidence type="ECO:0000256" key="1">
    <source>
        <dbReference type="SAM" id="Coils"/>
    </source>
</evidence>
<feature type="compositionally biased region" description="Low complexity" evidence="2">
    <location>
        <begin position="276"/>
        <end position="295"/>
    </location>
</feature>
<feature type="compositionally biased region" description="Low complexity" evidence="2">
    <location>
        <begin position="18"/>
        <end position="52"/>
    </location>
</feature>
<dbReference type="PANTHER" id="PTHR15715:SF37">
    <property type="entry name" value="LD47843P"/>
    <property type="match status" value="1"/>
</dbReference>
<feature type="transmembrane region" description="Helical" evidence="3">
    <location>
        <begin position="657"/>
        <end position="675"/>
    </location>
</feature>
<protein>
    <recommendedName>
        <fullName evidence="4">FHA domain-containing protein</fullName>
    </recommendedName>
</protein>
<evidence type="ECO:0000259" key="4">
    <source>
        <dbReference type="PROSITE" id="PS50006"/>
    </source>
</evidence>